<evidence type="ECO:0000256" key="2">
    <source>
        <dbReference type="ARBA" id="ARBA00008664"/>
    </source>
</evidence>
<evidence type="ECO:0000256" key="5">
    <source>
        <dbReference type="ARBA" id="ARBA00022963"/>
    </source>
</evidence>
<dbReference type="CDD" id="cd09116">
    <property type="entry name" value="PLDc_Nuc_like"/>
    <property type="match status" value="1"/>
</dbReference>
<feature type="domain" description="PLD phosphodiesterase" evidence="8">
    <location>
        <begin position="419"/>
        <end position="446"/>
    </location>
</feature>
<dbReference type="SUPFAM" id="SSF47781">
    <property type="entry name" value="RuvA domain 2-like"/>
    <property type="match status" value="1"/>
</dbReference>
<dbReference type="InterPro" id="IPR018247">
    <property type="entry name" value="EF_Hand_1_Ca_BS"/>
</dbReference>
<evidence type="ECO:0000256" key="3">
    <source>
        <dbReference type="ARBA" id="ARBA00012027"/>
    </source>
</evidence>
<dbReference type="PROSITE" id="PS00018">
    <property type="entry name" value="EF_HAND_1"/>
    <property type="match status" value="1"/>
</dbReference>
<dbReference type="Pfam" id="PF12836">
    <property type="entry name" value="HHH_3"/>
    <property type="match status" value="1"/>
</dbReference>
<dbReference type="InterPro" id="IPR003583">
    <property type="entry name" value="Hlx-hairpin-Hlx_DNA-bd_motif"/>
</dbReference>
<comment type="similarity">
    <text evidence="2">Belongs to the phospholipase D family.</text>
</comment>
<feature type="transmembrane region" description="Helical" evidence="7">
    <location>
        <begin position="30"/>
        <end position="49"/>
    </location>
</feature>
<dbReference type="InterPro" id="IPR001736">
    <property type="entry name" value="PLipase_D/transphosphatidylase"/>
</dbReference>
<dbReference type="PANTHER" id="PTHR43856:SF1">
    <property type="entry name" value="MITOCHONDRIAL CARDIOLIPIN HYDROLASE"/>
    <property type="match status" value="1"/>
</dbReference>
<keyword evidence="7" id="KW-0812">Transmembrane</keyword>
<dbReference type="GO" id="GO:0006281">
    <property type="term" value="P:DNA repair"/>
    <property type="evidence" value="ECO:0007669"/>
    <property type="project" value="InterPro"/>
</dbReference>
<dbReference type="GO" id="GO:0006793">
    <property type="term" value="P:phosphorus metabolic process"/>
    <property type="evidence" value="ECO:0007669"/>
    <property type="project" value="UniProtKB-ARBA"/>
</dbReference>
<comment type="catalytic activity">
    <reaction evidence="1">
        <text>a 1,2-diacyl-sn-glycero-3-phosphocholine + H2O = a 1,2-diacyl-sn-glycero-3-phosphate + choline + H(+)</text>
        <dbReference type="Rhea" id="RHEA:14445"/>
        <dbReference type="ChEBI" id="CHEBI:15354"/>
        <dbReference type="ChEBI" id="CHEBI:15377"/>
        <dbReference type="ChEBI" id="CHEBI:15378"/>
        <dbReference type="ChEBI" id="CHEBI:57643"/>
        <dbReference type="ChEBI" id="CHEBI:58608"/>
        <dbReference type="EC" id="3.1.4.4"/>
    </reaction>
</comment>
<keyword evidence="7" id="KW-0472">Membrane</keyword>
<dbReference type="InterPro" id="IPR010994">
    <property type="entry name" value="RuvA_2-like"/>
</dbReference>
<dbReference type="InterPro" id="IPR051406">
    <property type="entry name" value="PLD_domain"/>
</dbReference>
<sequence>MGRSPRGCETGCATVRQGKWSCKVVSRGKFGIVLVVLLLLGTAIAAFWWQGDPKPNETPKQPPLPQEPFVRAYFNHNRAAEYTEPYRGQTRAGDDLERSIVSAIERATTRVDVAVQELRLPDIARALVERHQKGVEVRVILENTYNRPWSDYTDAELNAMEDRDRQRLREGRRFIDINGDGSLSSEEIRQRDALLILQDGGVPLLDDTADGSKGSGLMHHKFVIADDRILIVTSANFTPSGIHGDPGKPASRGNANNLLELESSQLARVFTEEFNLMWGDGPSGRPDSRFGLQKPVRSTRNVTLGDTSVSVQFSPTSRSRPWEESVNGTIAQVLSGAATSVDLALFVFSEQALVDVIGDRHRGGVAVRSLIDPSFAFREYSEGLDMLGVALPNAECEYEAGNRPWKNAIDSVGVPLLPPGDKLHHKFALIDDRITIAGSHNWSAAANTQNDETVLIVRSPIVAAHFRREFDRLYTDATLGIPGSLQNAVRERQIECPPPPTNIQAPVRAKVNVNTATARELETLPGIGPTLAQNIIATRSQQRFASLEDLDRVSGIGPAKLEQLRGRVTW</sequence>
<evidence type="ECO:0000256" key="1">
    <source>
        <dbReference type="ARBA" id="ARBA00000798"/>
    </source>
</evidence>
<evidence type="ECO:0000256" key="7">
    <source>
        <dbReference type="SAM" id="Phobius"/>
    </source>
</evidence>
<dbReference type="GO" id="GO:0004630">
    <property type="term" value="F:phospholipase D activity"/>
    <property type="evidence" value="ECO:0007669"/>
    <property type="project" value="UniProtKB-EC"/>
</dbReference>
<dbReference type="GO" id="GO:0016891">
    <property type="term" value="F:RNA endonuclease activity producing 5'-phosphomonoesters, hydrolytic mechanism"/>
    <property type="evidence" value="ECO:0007669"/>
    <property type="project" value="TreeGrafter"/>
</dbReference>
<dbReference type="AlphaFoldDB" id="A0A928W0G2"/>
<dbReference type="PROSITE" id="PS50035">
    <property type="entry name" value="PLD"/>
    <property type="match status" value="2"/>
</dbReference>
<dbReference type="Gene3D" id="1.10.150.320">
    <property type="entry name" value="Photosystem II 12 kDa extrinsic protein"/>
    <property type="match status" value="1"/>
</dbReference>
<name>A0A928W0G2_9CYAN</name>
<dbReference type="EC" id="3.1.4.4" evidence="3"/>
<comment type="caution">
    <text evidence="9">The sequence shown here is derived from an EMBL/GenBank/DDBJ whole genome shotgun (WGS) entry which is preliminary data.</text>
</comment>
<dbReference type="EMBL" id="JADEXN010000142">
    <property type="protein sequence ID" value="MBE9041025.1"/>
    <property type="molecule type" value="Genomic_DNA"/>
</dbReference>
<organism evidence="9 10">
    <name type="scientific">Zarconia navalis LEGE 11467</name>
    <dbReference type="NCBI Taxonomy" id="1828826"/>
    <lineage>
        <taxon>Bacteria</taxon>
        <taxon>Bacillati</taxon>
        <taxon>Cyanobacteriota</taxon>
        <taxon>Cyanophyceae</taxon>
        <taxon>Oscillatoriophycideae</taxon>
        <taxon>Oscillatoriales</taxon>
        <taxon>Oscillatoriales incertae sedis</taxon>
        <taxon>Zarconia</taxon>
        <taxon>Zarconia navalis</taxon>
    </lineage>
</organism>
<dbReference type="SMART" id="SM00278">
    <property type="entry name" value="HhH1"/>
    <property type="match status" value="2"/>
</dbReference>
<keyword evidence="10" id="KW-1185">Reference proteome</keyword>
<reference evidence="9" key="1">
    <citation type="submission" date="2020-10" db="EMBL/GenBank/DDBJ databases">
        <authorList>
            <person name="Castelo-Branco R."/>
            <person name="Eusebio N."/>
            <person name="Adriana R."/>
            <person name="Vieira A."/>
            <person name="Brugerolle De Fraissinette N."/>
            <person name="Rezende De Castro R."/>
            <person name="Schneider M.P."/>
            <person name="Vasconcelos V."/>
            <person name="Leao P.N."/>
        </authorList>
    </citation>
    <scope>NUCLEOTIDE SEQUENCE</scope>
    <source>
        <strain evidence="9">LEGE 11467</strain>
    </source>
</reference>
<proteinExistence type="inferred from homology"/>
<dbReference type="Proteomes" id="UP000621799">
    <property type="component" value="Unassembled WGS sequence"/>
</dbReference>
<evidence type="ECO:0000313" key="9">
    <source>
        <dbReference type="EMBL" id="MBE9041025.1"/>
    </source>
</evidence>
<keyword evidence="5" id="KW-0442">Lipid degradation</keyword>
<protein>
    <recommendedName>
        <fullName evidence="3">phospholipase D</fullName>
        <ecNumber evidence="3">3.1.4.4</ecNumber>
    </recommendedName>
</protein>
<keyword evidence="4" id="KW-0378">Hydrolase</keyword>
<dbReference type="SMART" id="SM00155">
    <property type="entry name" value="PLDc"/>
    <property type="match status" value="2"/>
</dbReference>
<dbReference type="CDD" id="cd09173">
    <property type="entry name" value="PLDc_Nuc_like_unchar1_2"/>
    <property type="match status" value="1"/>
</dbReference>
<evidence type="ECO:0000259" key="8">
    <source>
        <dbReference type="PROSITE" id="PS50035"/>
    </source>
</evidence>
<accession>A0A928W0G2</accession>
<evidence type="ECO:0000256" key="4">
    <source>
        <dbReference type="ARBA" id="ARBA00022801"/>
    </source>
</evidence>
<keyword evidence="7" id="KW-1133">Transmembrane helix</keyword>
<evidence type="ECO:0000256" key="6">
    <source>
        <dbReference type="ARBA" id="ARBA00023098"/>
    </source>
</evidence>
<dbReference type="GO" id="GO:0016042">
    <property type="term" value="P:lipid catabolic process"/>
    <property type="evidence" value="ECO:0007669"/>
    <property type="project" value="UniProtKB-KW"/>
</dbReference>
<feature type="domain" description="PLD phosphodiesterase" evidence="8">
    <location>
        <begin position="214"/>
        <end position="241"/>
    </location>
</feature>
<dbReference type="Gene3D" id="3.30.870.10">
    <property type="entry name" value="Endonuclease Chain A"/>
    <property type="match status" value="2"/>
</dbReference>
<evidence type="ECO:0000313" key="10">
    <source>
        <dbReference type="Proteomes" id="UP000621799"/>
    </source>
</evidence>
<dbReference type="Pfam" id="PF13091">
    <property type="entry name" value="PLDc_2"/>
    <property type="match status" value="2"/>
</dbReference>
<keyword evidence="6" id="KW-0443">Lipid metabolism</keyword>
<dbReference type="SUPFAM" id="SSF56024">
    <property type="entry name" value="Phospholipase D/nuclease"/>
    <property type="match status" value="2"/>
</dbReference>
<dbReference type="GO" id="GO:0003677">
    <property type="term" value="F:DNA binding"/>
    <property type="evidence" value="ECO:0007669"/>
    <property type="project" value="InterPro"/>
</dbReference>
<gene>
    <name evidence="9" type="ORF">IQ235_09555</name>
</gene>
<dbReference type="PANTHER" id="PTHR43856">
    <property type="entry name" value="CARDIOLIPIN HYDROLASE"/>
    <property type="match status" value="1"/>
</dbReference>
<dbReference type="InterPro" id="IPR025202">
    <property type="entry name" value="PLD-like_dom"/>
</dbReference>